<evidence type="ECO:0000313" key="1">
    <source>
        <dbReference type="EMBL" id="KAA1117964.1"/>
    </source>
</evidence>
<organism evidence="1 2">
    <name type="scientific">Puccinia graminis f. sp. tritici</name>
    <dbReference type="NCBI Taxonomy" id="56615"/>
    <lineage>
        <taxon>Eukaryota</taxon>
        <taxon>Fungi</taxon>
        <taxon>Dikarya</taxon>
        <taxon>Basidiomycota</taxon>
        <taxon>Pucciniomycotina</taxon>
        <taxon>Pucciniomycetes</taxon>
        <taxon>Pucciniales</taxon>
        <taxon>Pucciniaceae</taxon>
        <taxon>Puccinia</taxon>
    </lineage>
</organism>
<accession>A0A5B0QYW5</accession>
<keyword evidence="2" id="KW-1185">Reference proteome</keyword>
<name>A0A5B0QYW5_PUCGR</name>
<sequence>MIYLRHSEDKKFLTAVGESRILPLGPIARVQVGVYSRAGLGDCLVEAGLLESDKFRSLYGCSNKRDSAPAIDKQNSMGWGKGWLSGLVCA</sequence>
<evidence type="ECO:0000313" key="2">
    <source>
        <dbReference type="Proteomes" id="UP000324748"/>
    </source>
</evidence>
<dbReference type="AlphaFoldDB" id="A0A5B0QYW5"/>
<protein>
    <submittedName>
        <fullName evidence="1">Uncharacterized protein</fullName>
    </submittedName>
</protein>
<gene>
    <name evidence="1" type="ORF">PGT21_028569</name>
</gene>
<dbReference type="EMBL" id="VSWC01000002">
    <property type="protein sequence ID" value="KAA1117964.1"/>
    <property type="molecule type" value="Genomic_DNA"/>
</dbReference>
<dbReference type="OrthoDB" id="10269207at2759"/>
<proteinExistence type="predicted"/>
<dbReference type="Proteomes" id="UP000324748">
    <property type="component" value="Unassembled WGS sequence"/>
</dbReference>
<reference evidence="1 2" key="1">
    <citation type="submission" date="2019-05" db="EMBL/GenBank/DDBJ databases">
        <title>Emergence of the Ug99 lineage of the wheat stem rust pathogen through somatic hybridization.</title>
        <authorList>
            <person name="Li F."/>
            <person name="Upadhyaya N.M."/>
            <person name="Sperschneider J."/>
            <person name="Matny O."/>
            <person name="Nguyen-Phuc H."/>
            <person name="Mago R."/>
            <person name="Raley C."/>
            <person name="Miller M.E."/>
            <person name="Silverstein K.A.T."/>
            <person name="Henningsen E."/>
            <person name="Hirsch C.D."/>
            <person name="Visser B."/>
            <person name="Pretorius Z.A."/>
            <person name="Steffenson B.J."/>
            <person name="Schwessinger B."/>
            <person name="Dodds P.N."/>
            <person name="Figueroa M."/>
        </authorList>
    </citation>
    <scope>NUCLEOTIDE SEQUENCE [LARGE SCALE GENOMIC DNA]</scope>
    <source>
        <strain evidence="1">21-0</strain>
    </source>
</reference>
<comment type="caution">
    <text evidence="1">The sequence shown here is derived from an EMBL/GenBank/DDBJ whole genome shotgun (WGS) entry which is preliminary data.</text>
</comment>